<proteinExistence type="predicted"/>
<comment type="caution">
    <text evidence="1">The sequence shown here is derived from an EMBL/GenBank/DDBJ whole genome shotgun (WGS) entry which is preliminary data.</text>
</comment>
<reference evidence="1" key="1">
    <citation type="journal article" date="2015" name="Nature">
        <title>Complex archaea that bridge the gap between prokaryotes and eukaryotes.</title>
        <authorList>
            <person name="Spang A."/>
            <person name="Saw J.H."/>
            <person name="Jorgensen S.L."/>
            <person name="Zaremba-Niedzwiedzka K."/>
            <person name="Martijn J."/>
            <person name="Lind A.E."/>
            <person name="van Eijk R."/>
            <person name="Schleper C."/>
            <person name="Guy L."/>
            <person name="Ettema T.J."/>
        </authorList>
    </citation>
    <scope>NUCLEOTIDE SEQUENCE</scope>
</reference>
<protein>
    <submittedName>
        <fullName evidence="1">Uncharacterized protein</fullName>
    </submittedName>
</protein>
<gene>
    <name evidence="1" type="ORF">LCGC14_0860330</name>
</gene>
<organism evidence="1">
    <name type="scientific">marine sediment metagenome</name>
    <dbReference type="NCBI Taxonomy" id="412755"/>
    <lineage>
        <taxon>unclassified sequences</taxon>
        <taxon>metagenomes</taxon>
        <taxon>ecological metagenomes</taxon>
    </lineage>
</organism>
<sequence length="309" mass="33504">MTTAFGDTTTSIANFSEIVPIITSVAEVLEMEYAVMGNLVVRHTIPRGKDRVRIMFQTNQFIAEDHTDGEEITTVQQMGIDTIDLTPNMLKILYRISGRALRFPSEDLAALCGQEQAKAQAEALEVRLLALLDDSGTQNPGFDSAFTLAHIAECRRRLRGVARADGGPAPTPIVGVLDVYQEEDMLNQLGAVAALSGSANDQSRVIPHFLQAIIDVSPSLDDSYFGVILRVPFFVSGYIGQTVGSVTAPSIGGVFSTEALHLGVAQEWDTKPYDEVEWDGLLVRSLTDYGARLGAFPKWVIQLDATVGS</sequence>
<dbReference type="EMBL" id="LAZR01002610">
    <property type="protein sequence ID" value="KKN27840.1"/>
    <property type="molecule type" value="Genomic_DNA"/>
</dbReference>
<dbReference type="AlphaFoldDB" id="A0A0F9P7K2"/>
<accession>A0A0F9P7K2</accession>
<name>A0A0F9P7K2_9ZZZZ</name>
<evidence type="ECO:0000313" key="1">
    <source>
        <dbReference type="EMBL" id="KKN27840.1"/>
    </source>
</evidence>